<gene>
    <name evidence="1" type="ORF">NMOB1V02_LOCUS5152</name>
</gene>
<protein>
    <submittedName>
        <fullName evidence="1">Uncharacterized protein</fullName>
    </submittedName>
</protein>
<keyword evidence="2" id="KW-1185">Reference proteome</keyword>
<reference evidence="1" key="1">
    <citation type="submission" date="2020-11" db="EMBL/GenBank/DDBJ databases">
        <authorList>
            <person name="Tran Van P."/>
        </authorList>
    </citation>
    <scope>NUCLEOTIDE SEQUENCE</scope>
</reference>
<dbReference type="Proteomes" id="UP000678499">
    <property type="component" value="Unassembled WGS sequence"/>
</dbReference>
<organism evidence="1">
    <name type="scientific">Notodromas monacha</name>
    <dbReference type="NCBI Taxonomy" id="399045"/>
    <lineage>
        <taxon>Eukaryota</taxon>
        <taxon>Metazoa</taxon>
        <taxon>Ecdysozoa</taxon>
        <taxon>Arthropoda</taxon>
        <taxon>Crustacea</taxon>
        <taxon>Oligostraca</taxon>
        <taxon>Ostracoda</taxon>
        <taxon>Podocopa</taxon>
        <taxon>Podocopida</taxon>
        <taxon>Cypridocopina</taxon>
        <taxon>Cypridoidea</taxon>
        <taxon>Cyprididae</taxon>
        <taxon>Notodromas</taxon>
    </lineage>
</organism>
<dbReference type="AlphaFoldDB" id="A0A7R9GCE3"/>
<evidence type="ECO:0000313" key="1">
    <source>
        <dbReference type="EMBL" id="CAD7277419.1"/>
    </source>
</evidence>
<proteinExistence type="predicted"/>
<dbReference type="EMBL" id="OA882939">
    <property type="protein sequence ID" value="CAD7277419.1"/>
    <property type="molecule type" value="Genomic_DNA"/>
</dbReference>
<accession>A0A7R9GCE3</accession>
<name>A0A7R9GCE3_9CRUS</name>
<evidence type="ECO:0000313" key="2">
    <source>
        <dbReference type="Proteomes" id="UP000678499"/>
    </source>
</evidence>
<dbReference type="EMBL" id="CAJPEX010000902">
    <property type="protein sequence ID" value="CAG0917571.1"/>
    <property type="molecule type" value="Genomic_DNA"/>
</dbReference>
<sequence length="291" mass="31967">MWFVRGRKNPPSTRHSTVFRFLVVIPRIFGSETTPLLFIHGAAGFPVRQQMRIPWSYIEDPPCWVSDGRVSGENRSPPVTPSFLSASGAPTHGTDLSTAMNSTLVFACVIVGVGIEENFRVLAWEDFIRVHDYQKIDANPPFLFLLFCFRSRPKLLPLVAGRDDFVSGHVPWSTEKPNLLKSAEFVALRVGGDRDTGNTSGFAVGTICVKVLLHFGPTASGCYSQISAKKVGGNIREPRNERPDKHGIAEENMKTYSVLLEEGFSAEGVVKGVAWRLFKRGASDGEIATAG</sequence>